<dbReference type="EMBL" id="JBFXLR010000006">
    <property type="protein sequence ID" value="KAL2857470.1"/>
    <property type="molecule type" value="Genomic_DNA"/>
</dbReference>
<proteinExistence type="predicted"/>
<dbReference type="Proteomes" id="UP001610444">
    <property type="component" value="Unassembled WGS sequence"/>
</dbReference>
<sequence>MSLRHQPRLSPRPSQICTSDADADADGESEYEYEFDYTPYHWAMVIGRIHIIDRINLLASEGQGQSPESDAGRMLIVRYNACGRVVRLYRETVNNAADHSRRQRYLR</sequence>
<keyword evidence="3" id="KW-1185">Reference proteome</keyword>
<organism evidence="2 3">
    <name type="scientific">Aspergillus pseudodeflectus</name>
    <dbReference type="NCBI Taxonomy" id="176178"/>
    <lineage>
        <taxon>Eukaryota</taxon>
        <taxon>Fungi</taxon>
        <taxon>Dikarya</taxon>
        <taxon>Ascomycota</taxon>
        <taxon>Pezizomycotina</taxon>
        <taxon>Eurotiomycetes</taxon>
        <taxon>Eurotiomycetidae</taxon>
        <taxon>Eurotiales</taxon>
        <taxon>Aspergillaceae</taxon>
        <taxon>Aspergillus</taxon>
        <taxon>Aspergillus subgen. Nidulantes</taxon>
    </lineage>
</organism>
<evidence type="ECO:0000313" key="2">
    <source>
        <dbReference type="EMBL" id="KAL2857470.1"/>
    </source>
</evidence>
<gene>
    <name evidence="2" type="ORF">BJX68DRAFT_228852</name>
</gene>
<protein>
    <submittedName>
        <fullName evidence="2">Uncharacterized protein</fullName>
    </submittedName>
</protein>
<reference evidence="2 3" key="1">
    <citation type="submission" date="2024-07" db="EMBL/GenBank/DDBJ databases">
        <title>Section-level genome sequencing and comparative genomics of Aspergillus sections Usti and Cavernicolus.</title>
        <authorList>
            <consortium name="Lawrence Berkeley National Laboratory"/>
            <person name="Nybo J.L."/>
            <person name="Vesth T.C."/>
            <person name="Theobald S."/>
            <person name="Frisvad J.C."/>
            <person name="Larsen T.O."/>
            <person name="Kjaerboelling I."/>
            <person name="Rothschild-Mancinelli K."/>
            <person name="Lyhne E.K."/>
            <person name="Kogle M.E."/>
            <person name="Barry K."/>
            <person name="Clum A."/>
            <person name="Na H."/>
            <person name="Ledsgaard L."/>
            <person name="Lin J."/>
            <person name="Lipzen A."/>
            <person name="Kuo A."/>
            <person name="Riley R."/>
            <person name="Mondo S."/>
            <person name="LaButti K."/>
            <person name="Haridas S."/>
            <person name="Pangalinan J."/>
            <person name="Salamov A.A."/>
            <person name="Simmons B.A."/>
            <person name="Magnuson J.K."/>
            <person name="Chen J."/>
            <person name="Drula E."/>
            <person name="Henrissat B."/>
            <person name="Wiebenga A."/>
            <person name="Lubbers R.J."/>
            <person name="Gomes A.C."/>
            <person name="Macurrencykelacurrency M.R."/>
            <person name="Stajich J."/>
            <person name="Grigoriev I.V."/>
            <person name="Mortensen U.H."/>
            <person name="De vries R.P."/>
            <person name="Baker S.E."/>
            <person name="Andersen M.R."/>
        </authorList>
    </citation>
    <scope>NUCLEOTIDE SEQUENCE [LARGE SCALE GENOMIC DNA]</scope>
    <source>
        <strain evidence="2 3">CBS 756.74</strain>
    </source>
</reference>
<evidence type="ECO:0000313" key="3">
    <source>
        <dbReference type="Proteomes" id="UP001610444"/>
    </source>
</evidence>
<dbReference type="RefSeq" id="XP_070903001.1">
    <property type="nucleotide sequence ID" value="XM_071038918.1"/>
</dbReference>
<evidence type="ECO:0000256" key="1">
    <source>
        <dbReference type="SAM" id="MobiDB-lite"/>
    </source>
</evidence>
<feature type="region of interest" description="Disordered" evidence="1">
    <location>
        <begin position="1"/>
        <end position="23"/>
    </location>
</feature>
<accession>A0ABR4KYV9</accession>
<dbReference type="GeneID" id="98154082"/>
<comment type="caution">
    <text evidence="2">The sequence shown here is derived from an EMBL/GenBank/DDBJ whole genome shotgun (WGS) entry which is preliminary data.</text>
</comment>
<name>A0ABR4KYV9_9EURO</name>